<dbReference type="GO" id="GO:0004252">
    <property type="term" value="F:serine-type endopeptidase activity"/>
    <property type="evidence" value="ECO:0007669"/>
    <property type="project" value="InterPro"/>
</dbReference>
<dbReference type="InterPro" id="IPR019758">
    <property type="entry name" value="Pept_S26A_signal_pept_1_CS"/>
</dbReference>
<dbReference type="PRINTS" id="PR00727">
    <property type="entry name" value="LEADERPTASE"/>
</dbReference>
<dbReference type="PROSITE" id="PS00501">
    <property type="entry name" value="SPASE_I_1"/>
    <property type="match status" value="1"/>
</dbReference>
<comment type="similarity">
    <text evidence="3 8">Belongs to the peptidase S26 family.</text>
</comment>
<evidence type="ECO:0000256" key="3">
    <source>
        <dbReference type="ARBA" id="ARBA00009370"/>
    </source>
</evidence>
<dbReference type="GO" id="GO:0005886">
    <property type="term" value="C:plasma membrane"/>
    <property type="evidence" value="ECO:0007669"/>
    <property type="project" value="UniProtKB-SubCell"/>
</dbReference>
<reference evidence="12" key="2">
    <citation type="submission" date="2017-05" db="EMBL/GenBank/DDBJ databases">
        <authorList>
            <consortium name="The Broad Institute Genomics Platform"/>
            <consortium name="The Broad Institute Genomic Center for Infectious Diseases"/>
            <person name="Earl A."/>
            <person name="Manson A."/>
            <person name="Schwartman J."/>
            <person name="Gilmore M."/>
            <person name="Abouelleil A."/>
            <person name="Cao P."/>
            <person name="Chapman S."/>
            <person name="Cusick C."/>
            <person name="Shea T."/>
            <person name="Young S."/>
            <person name="Neafsey D."/>
            <person name="Nusbaum C."/>
            <person name="Birren B."/>
        </authorList>
    </citation>
    <scope>NUCLEOTIDE SEQUENCE</scope>
    <source>
        <strain evidence="12">9E7_DIV0242</strain>
    </source>
</reference>
<dbReference type="EC" id="3.4.21.89" evidence="4 8"/>
<dbReference type="SUPFAM" id="SSF51306">
    <property type="entry name" value="LexA/Signal peptidase"/>
    <property type="match status" value="1"/>
</dbReference>
<dbReference type="Gene3D" id="2.10.109.10">
    <property type="entry name" value="Umud Fragment, subunit A"/>
    <property type="match status" value="1"/>
</dbReference>
<dbReference type="OrthoDB" id="9802919at2"/>
<evidence type="ECO:0000313" key="13">
    <source>
        <dbReference type="Proteomes" id="UP000195141"/>
    </source>
</evidence>
<feature type="region of interest" description="Disordered" evidence="9">
    <location>
        <begin position="1"/>
        <end position="54"/>
    </location>
</feature>
<proteinExistence type="inferred from homology"/>
<dbReference type="PANTHER" id="PTHR43390:SF1">
    <property type="entry name" value="CHLOROPLAST PROCESSING PEPTIDASE"/>
    <property type="match status" value="1"/>
</dbReference>
<evidence type="ECO:0000256" key="5">
    <source>
        <dbReference type="ARBA" id="ARBA00022670"/>
    </source>
</evidence>
<comment type="catalytic activity">
    <reaction evidence="1 8">
        <text>Cleavage of hydrophobic, N-terminal signal or leader sequences from secreted and periplasmic proteins.</text>
        <dbReference type="EC" id="3.4.21.89"/>
    </reaction>
</comment>
<dbReference type="EMBL" id="CP147247">
    <property type="protein sequence ID" value="WYJ91691.1"/>
    <property type="molecule type" value="Genomic_DNA"/>
</dbReference>
<dbReference type="AlphaFoldDB" id="A0A242K300"/>
<evidence type="ECO:0000259" key="10">
    <source>
        <dbReference type="Pfam" id="PF10502"/>
    </source>
</evidence>
<dbReference type="Pfam" id="PF10502">
    <property type="entry name" value="Peptidase_S26"/>
    <property type="match status" value="1"/>
</dbReference>
<dbReference type="EMBL" id="NGMM01000007">
    <property type="protein sequence ID" value="OTP11654.1"/>
    <property type="molecule type" value="Genomic_DNA"/>
</dbReference>
<dbReference type="InterPro" id="IPR000223">
    <property type="entry name" value="Pept_S26A_signal_pept_1"/>
</dbReference>
<evidence type="ECO:0000256" key="4">
    <source>
        <dbReference type="ARBA" id="ARBA00013208"/>
    </source>
</evidence>
<evidence type="ECO:0000256" key="8">
    <source>
        <dbReference type="RuleBase" id="RU362042"/>
    </source>
</evidence>
<dbReference type="InterPro" id="IPR019533">
    <property type="entry name" value="Peptidase_S26"/>
</dbReference>
<dbReference type="PROSITE" id="PS00761">
    <property type="entry name" value="SPASE_I_3"/>
    <property type="match status" value="1"/>
</dbReference>
<dbReference type="RefSeq" id="WP_086350732.1">
    <property type="nucleotide sequence ID" value="NZ_CP147247.1"/>
</dbReference>
<feature type="active site" evidence="7">
    <location>
        <position position="142"/>
    </location>
</feature>
<protein>
    <recommendedName>
        <fullName evidence="4 8">Signal peptidase I</fullName>
        <ecNumber evidence="4 8">3.4.21.89</ecNumber>
    </recommendedName>
</protein>
<evidence type="ECO:0000256" key="9">
    <source>
        <dbReference type="SAM" id="MobiDB-lite"/>
    </source>
</evidence>
<evidence type="ECO:0000256" key="6">
    <source>
        <dbReference type="ARBA" id="ARBA00022801"/>
    </source>
</evidence>
<dbReference type="InterPro" id="IPR036286">
    <property type="entry name" value="LexA/Signal_pep-like_sf"/>
</dbReference>
<comment type="subcellular location">
    <subcellularLocation>
        <location evidence="2">Cell membrane</location>
        <topology evidence="2">Single-pass type II membrane protein</topology>
    </subcellularLocation>
    <subcellularLocation>
        <location evidence="8">Membrane</location>
        <topology evidence="8">Single-pass type II membrane protein</topology>
    </subcellularLocation>
</comment>
<dbReference type="CDD" id="cd06530">
    <property type="entry name" value="S26_SPase_I"/>
    <property type="match status" value="1"/>
</dbReference>
<name>A0A242K300_9ENTE</name>
<gene>
    <name evidence="12" type="ORF">A5888_003459</name>
    <name evidence="11" type="ORF">A5888_003753</name>
</gene>
<feature type="compositionally biased region" description="Basic residues" evidence="9">
    <location>
        <begin position="22"/>
        <end position="51"/>
    </location>
</feature>
<reference evidence="12" key="3">
    <citation type="submission" date="2024-03" db="EMBL/GenBank/DDBJ databases">
        <title>The Genome Sequence of Enterococcus sp. DIV0242b.</title>
        <authorList>
            <consortium name="The Broad Institute Genomics Platform"/>
            <consortium name="The Broad Institute Microbial Omics Core"/>
            <consortium name="The Broad Institute Genomic Center for Infectious Diseases"/>
            <person name="Earl A."/>
            <person name="Manson A."/>
            <person name="Gilmore M."/>
            <person name="Schwartman J."/>
            <person name="Shea T."/>
            <person name="Abouelleil A."/>
            <person name="Cao P."/>
            <person name="Chapman S."/>
            <person name="Cusick C."/>
            <person name="Young S."/>
            <person name="Neafsey D."/>
            <person name="Nusbaum C."/>
            <person name="Birren B."/>
        </authorList>
    </citation>
    <scope>NUCLEOTIDE SEQUENCE</scope>
    <source>
        <strain evidence="12">9E7_DIV0242</strain>
    </source>
</reference>
<reference evidence="11" key="1">
    <citation type="submission" date="2017-05" db="EMBL/GenBank/DDBJ databases">
        <title>The Genome Sequence of Enterococcus sp. 9E7_DIV0242.</title>
        <authorList>
            <consortium name="The Broad Institute Genomics Platform"/>
            <consortium name="The Broad Institute Genomic Center for Infectious Diseases"/>
            <person name="Earl A."/>
            <person name="Manson A."/>
            <person name="Schwartman J."/>
            <person name="Gilmore M."/>
            <person name="Abouelleil A."/>
            <person name="Cao P."/>
            <person name="Chapman S."/>
            <person name="Cusick C."/>
            <person name="Shea T."/>
            <person name="Young S."/>
            <person name="Neafsey D."/>
            <person name="Nusbaum C."/>
            <person name="Birren B."/>
        </authorList>
    </citation>
    <scope>NUCLEOTIDE SEQUENCE [LARGE SCALE GENOMIC DNA]</scope>
    <source>
        <strain evidence="11">9E7_DIV0242</strain>
    </source>
</reference>
<evidence type="ECO:0000256" key="7">
    <source>
        <dbReference type="PIRSR" id="PIRSR600223-1"/>
    </source>
</evidence>
<keyword evidence="5 8" id="KW-0645">Protease</keyword>
<evidence type="ECO:0000313" key="12">
    <source>
        <dbReference type="EMBL" id="WYJ91691.1"/>
    </source>
</evidence>
<sequence>MNTKKKTMHQAEKSNGTAERMPKKRRKKKPLTTKKSMIKSKRRQSRVRKNRSNQLSNQPFFKKWNNGWKKIYSYREWLVLLLMICASIWLFITYTVHQVSGDSMAPTLANKERIVIRKTDRPNRYDIITFVPKDKQDENYVKRVIGIPGDAFYIQDNRLYLFPSGSEFSDIGELLYSNNLPDSTISFYLAEEVGKQLLGQNKIPEDAYFVVGDNRRNSTDSRAFAFIMRDQIEGVLSFRLYPFNSFGVVH</sequence>
<accession>A0A242K300</accession>
<organism evidence="11">
    <name type="scientific">Candidatus Enterococcus clewellii</name>
    <dbReference type="NCBI Taxonomy" id="1834193"/>
    <lineage>
        <taxon>Bacteria</taxon>
        <taxon>Bacillati</taxon>
        <taxon>Bacillota</taxon>
        <taxon>Bacilli</taxon>
        <taxon>Lactobacillales</taxon>
        <taxon>Enterococcaceae</taxon>
        <taxon>Enterococcus</taxon>
    </lineage>
</organism>
<dbReference type="GO" id="GO:0009003">
    <property type="term" value="F:signal peptidase activity"/>
    <property type="evidence" value="ECO:0007669"/>
    <property type="project" value="UniProtKB-EC"/>
</dbReference>
<dbReference type="GO" id="GO:0006465">
    <property type="term" value="P:signal peptide processing"/>
    <property type="evidence" value="ECO:0007669"/>
    <property type="project" value="InterPro"/>
</dbReference>
<evidence type="ECO:0000256" key="2">
    <source>
        <dbReference type="ARBA" id="ARBA00004401"/>
    </source>
</evidence>
<dbReference type="NCBIfam" id="TIGR02227">
    <property type="entry name" value="sigpep_I_bact"/>
    <property type="match status" value="1"/>
</dbReference>
<dbReference type="InterPro" id="IPR019756">
    <property type="entry name" value="Pept_S26A_signal_pept_1_Ser-AS"/>
</dbReference>
<feature type="active site" evidence="7">
    <location>
        <position position="103"/>
    </location>
</feature>
<dbReference type="PANTHER" id="PTHR43390">
    <property type="entry name" value="SIGNAL PEPTIDASE I"/>
    <property type="match status" value="1"/>
</dbReference>
<keyword evidence="13" id="KW-1185">Reference proteome</keyword>
<keyword evidence="6 8" id="KW-0378">Hydrolase</keyword>
<evidence type="ECO:0000256" key="1">
    <source>
        <dbReference type="ARBA" id="ARBA00000677"/>
    </source>
</evidence>
<feature type="domain" description="Peptidase S26" evidence="10">
    <location>
        <begin position="76"/>
        <end position="240"/>
    </location>
</feature>
<evidence type="ECO:0000313" key="11">
    <source>
        <dbReference type="EMBL" id="OTP11654.1"/>
    </source>
</evidence>
<dbReference type="Proteomes" id="UP000195141">
    <property type="component" value="Chromosome"/>
</dbReference>